<proteinExistence type="predicted"/>
<evidence type="ECO:0000313" key="2">
    <source>
        <dbReference type="EMBL" id="QHT32824.1"/>
    </source>
</evidence>
<dbReference type="AlphaFoldDB" id="A0A6C0EUF9"/>
<organism evidence="2">
    <name type="scientific">viral metagenome</name>
    <dbReference type="NCBI Taxonomy" id="1070528"/>
    <lineage>
        <taxon>unclassified sequences</taxon>
        <taxon>metagenomes</taxon>
        <taxon>organismal metagenomes</taxon>
    </lineage>
</organism>
<name>A0A6C0EUF9_9ZZZZ</name>
<protein>
    <recommendedName>
        <fullName evidence="3">Protein kinase domain-containing protein</fullName>
    </recommendedName>
</protein>
<evidence type="ECO:0008006" key="3">
    <source>
        <dbReference type="Google" id="ProtNLM"/>
    </source>
</evidence>
<evidence type="ECO:0000256" key="1">
    <source>
        <dbReference type="SAM" id="MobiDB-lite"/>
    </source>
</evidence>
<dbReference type="InterPro" id="IPR011009">
    <property type="entry name" value="Kinase-like_dom_sf"/>
</dbReference>
<dbReference type="SUPFAM" id="SSF56112">
    <property type="entry name" value="Protein kinase-like (PK-like)"/>
    <property type="match status" value="1"/>
</dbReference>
<sequence>MPSYKSRKNNKKIKNKKKSLRRRRTYKNRRAVKGVGKGILGIGKDGCIIDSLNCPPYSKDTGYVAKLFKEKNAVNVDLQAVLLSLDPDEKRFAQYKVPSDCPSSSPSSFADNKDVILCKERLGGDIGTIAFMWILEPVDEKHLTKSQYRYLRESLEILHEKGITHGDLPGNVMIHPIDKMPRIIDWGNARISHGDDVLGKQMDNNAFLMHFKIG</sequence>
<reference evidence="2" key="1">
    <citation type="journal article" date="2020" name="Nature">
        <title>Giant virus diversity and host interactions through global metagenomics.</title>
        <authorList>
            <person name="Schulz F."/>
            <person name="Roux S."/>
            <person name="Paez-Espino D."/>
            <person name="Jungbluth S."/>
            <person name="Walsh D.A."/>
            <person name="Denef V.J."/>
            <person name="McMahon K.D."/>
            <person name="Konstantinidis K.T."/>
            <person name="Eloe-Fadrosh E.A."/>
            <person name="Kyrpides N.C."/>
            <person name="Woyke T."/>
        </authorList>
    </citation>
    <scope>NUCLEOTIDE SEQUENCE</scope>
    <source>
        <strain evidence="2">GVMAG-M-3300009161-30</strain>
    </source>
</reference>
<feature type="region of interest" description="Disordered" evidence="1">
    <location>
        <begin position="1"/>
        <end position="22"/>
    </location>
</feature>
<dbReference type="EMBL" id="MN738949">
    <property type="protein sequence ID" value="QHT32824.1"/>
    <property type="molecule type" value="Genomic_DNA"/>
</dbReference>
<accession>A0A6C0EUF9</accession>
<dbReference type="Gene3D" id="1.10.510.10">
    <property type="entry name" value="Transferase(Phosphotransferase) domain 1"/>
    <property type="match status" value="1"/>
</dbReference>